<evidence type="ECO:0000313" key="3">
    <source>
        <dbReference type="Proteomes" id="UP000284706"/>
    </source>
</evidence>
<organism evidence="2 3">
    <name type="scientific">Gymnopilus dilepis</name>
    <dbReference type="NCBI Taxonomy" id="231916"/>
    <lineage>
        <taxon>Eukaryota</taxon>
        <taxon>Fungi</taxon>
        <taxon>Dikarya</taxon>
        <taxon>Basidiomycota</taxon>
        <taxon>Agaricomycotina</taxon>
        <taxon>Agaricomycetes</taxon>
        <taxon>Agaricomycetidae</taxon>
        <taxon>Agaricales</taxon>
        <taxon>Agaricineae</taxon>
        <taxon>Hymenogastraceae</taxon>
        <taxon>Gymnopilus</taxon>
    </lineage>
</organism>
<keyword evidence="3" id="KW-1185">Reference proteome</keyword>
<feature type="compositionally biased region" description="Polar residues" evidence="1">
    <location>
        <begin position="50"/>
        <end position="60"/>
    </location>
</feature>
<accession>A0A409YVQ9</accession>
<evidence type="ECO:0000313" key="2">
    <source>
        <dbReference type="EMBL" id="PPR07053.1"/>
    </source>
</evidence>
<gene>
    <name evidence="2" type="ORF">CVT26_005254</name>
</gene>
<sequence>MSAMHDSLPTSTLLSQSASTWLDGLLSAVAKAEQSDRASIQSGQDHDNPSRQSDLPSNDNPLAIDSKADSPCNDPDPSTQVPEDHLSKIPAQTTESLTIKISLPKSRPRGRTNKKEDDRILALATDPDVAFFTPHGVVHAKCWRYVRTDRRRRFYAGFYQKHAGRCDGSGEHFRGEANFMGEAVEVYRGGYRGRIDKRFASLAEMVGPL</sequence>
<comment type="caution">
    <text evidence="2">The sequence shown here is derived from an EMBL/GenBank/DDBJ whole genome shotgun (WGS) entry which is preliminary data.</text>
</comment>
<dbReference type="Proteomes" id="UP000284706">
    <property type="component" value="Unassembled WGS sequence"/>
</dbReference>
<protein>
    <submittedName>
        <fullName evidence="2">Uncharacterized protein</fullName>
    </submittedName>
</protein>
<dbReference type="EMBL" id="NHYE01000194">
    <property type="protein sequence ID" value="PPR07053.1"/>
    <property type="molecule type" value="Genomic_DNA"/>
</dbReference>
<evidence type="ECO:0000256" key="1">
    <source>
        <dbReference type="SAM" id="MobiDB-lite"/>
    </source>
</evidence>
<dbReference type="AlphaFoldDB" id="A0A409YVQ9"/>
<proteinExistence type="predicted"/>
<name>A0A409YVQ9_9AGAR</name>
<dbReference type="InParanoid" id="A0A409YVQ9"/>
<feature type="region of interest" description="Disordered" evidence="1">
    <location>
        <begin position="33"/>
        <end position="93"/>
    </location>
</feature>
<reference evidence="2 3" key="1">
    <citation type="journal article" date="2018" name="Evol. Lett.">
        <title>Horizontal gene cluster transfer increased hallucinogenic mushroom diversity.</title>
        <authorList>
            <person name="Reynolds H.T."/>
            <person name="Vijayakumar V."/>
            <person name="Gluck-Thaler E."/>
            <person name="Korotkin H.B."/>
            <person name="Matheny P.B."/>
            <person name="Slot J.C."/>
        </authorList>
    </citation>
    <scope>NUCLEOTIDE SEQUENCE [LARGE SCALE GENOMIC DNA]</scope>
    <source>
        <strain evidence="2 3">SRW20</strain>
    </source>
</reference>